<organism evidence="2 3">
    <name type="scientific">Mycena alexandri</name>
    <dbReference type="NCBI Taxonomy" id="1745969"/>
    <lineage>
        <taxon>Eukaryota</taxon>
        <taxon>Fungi</taxon>
        <taxon>Dikarya</taxon>
        <taxon>Basidiomycota</taxon>
        <taxon>Agaricomycotina</taxon>
        <taxon>Agaricomycetes</taxon>
        <taxon>Agaricomycetidae</taxon>
        <taxon>Agaricales</taxon>
        <taxon>Marasmiineae</taxon>
        <taxon>Mycenaceae</taxon>
        <taxon>Mycena</taxon>
    </lineage>
</organism>
<gene>
    <name evidence="2" type="ORF">C8F04DRAFT_1198899</name>
</gene>
<protein>
    <submittedName>
        <fullName evidence="2">Uncharacterized protein</fullName>
    </submittedName>
</protein>
<keyword evidence="1" id="KW-0812">Transmembrane</keyword>
<evidence type="ECO:0000313" key="2">
    <source>
        <dbReference type="EMBL" id="KAJ7018514.1"/>
    </source>
</evidence>
<evidence type="ECO:0000256" key="1">
    <source>
        <dbReference type="SAM" id="Phobius"/>
    </source>
</evidence>
<sequence length="129" mass="14353">MYLQAKWNKKGAKRAEKKGAQSGGFTVALFLALFALALLSYLKKWEKGRKKGVKKGGKRVTVNDPNKEIDHELKYSHDRDHRVIIPLATLVTILGKLQRASEDFGSGEYGVGDGYKAIIRGTKLTCRFG</sequence>
<accession>A0AAD6RZN6</accession>
<dbReference type="EMBL" id="JARJCM010000337">
    <property type="protein sequence ID" value="KAJ7018514.1"/>
    <property type="molecule type" value="Genomic_DNA"/>
</dbReference>
<feature type="transmembrane region" description="Helical" evidence="1">
    <location>
        <begin position="20"/>
        <end position="42"/>
    </location>
</feature>
<reference evidence="2" key="1">
    <citation type="submission" date="2023-03" db="EMBL/GenBank/DDBJ databases">
        <title>Massive genome expansion in bonnet fungi (Mycena s.s.) driven by repeated elements and novel gene families across ecological guilds.</title>
        <authorList>
            <consortium name="Lawrence Berkeley National Laboratory"/>
            <person name="Harder C.B."/>
            <person name="Miyauchi S."/>
            <person name="Viragh M."/>
            <person name="Kuo A."/>
            <person name="Thoen E."/>
            <person name="Andreopoulos B."/>
            <person name="Lu D."/>
            <person name="Skrede I."/>
            <person name="Drula E."/>
            <person name="Henrissat B."/>
            <person name="Morin E."/>
            <person name="Kohler A."/>
            <person name="Barry K."/>
            <person name="LaButti K."/>
            <person name="Morin E."/>
            <person name="Salamov A."/>
            <person name="Lipzen A."/>
            <person name="Mereny Z."/>
            <person name="Hegedus B."/>
            <person name="Baldrian P."/>
            <person name="Stursova M."/>
            <person name="Weitz H."/>
            <person name="Taylor A."/>
            <person name="Grigoriev I.V."/>
            <person name="Nagy L.G."/>
            <person name="Martin F."/>
            <person name="Kauserud H."/>
        </authorList>
    </citation>
    <scope>NUCLEOTIDE SEQUENCE</scope>
    <source>
        <strain evidence="2">CBHHK200</strain>
    </source>
</reference>
<comment type="caution">
    <text evidence="2">The sequence shown here is derived from an EMBL/GenBank/DDBJ whole genome shotgun (WGS) entry which is preliminary data.</text>
</comment>
<keyword evidence="3" id="KW-1185">Reference proteome</keyword>
<proteinExistence type="predicted"/>
<keyword evidence="1" id="KW-1133">Transmembrane helix</keyword>
<keyword evidence="1" id="KW-0472">Membrane</keyword>
<dbReference type="AlphaFoldDB" id="A0AAD6RZN6"/>
<evidence type="ECO:0000313" key="3">
    <source>
        <dbReference type="Proteomes" id="UP001218188"/>
    </source>
</evidence>
<name>A0AAD6RZN6_9AGAR</name>
<dbReference type="Proteomes" id="UP001218188">
    <property type="component" value="Unassembled WGS sequence"/>
</dbReference>